<evidence type="ECO:0000256" key="4">
    <source>
        <dbReference type="ARBA" id="ARBA00022475"/>
    </source>
</evidence>
<dbReference type="FunFam" id="1.10.287.130:FF:000001">
    <property type="entry name" value="Two-component sensor histidine kinase"/>
    <property type="match status" value="1"/>
</dbReference>
<dbReference type="InterPro" id="IPR003594">
    <property type="entry name" value="HATPase_dom"/>
</dbReference>
<dbReference type="InterPro" id="IPR036890">
    <property type="entry name" value="HATPase_C_sf"/>
</dbReference>
<evidence type="ECO:0000256" key="13">
    <source>
        <dbReference type="ARBA" id="ARBA00023136"/>
    </source>
</evidence>
<keyword evidence="9 17" id="KW-0418">Kinase</keyword>
<comment type="caution">
    <text evidence="17">The sequence shown here is derived from an EMBL/GenBank/DDBJ whole genome shotgun (WGS) entry which is preliminary data.</text>
</comment>
<organism evidence="17 18">
    <name type="scientific">Lysinibacillus alkalisoli</name>
    <dbReference type="NCBI Taxonomy" id="1911548"/>
    <lineage>
        <taxon>Bacteria</taxon>
        <taxon>Bacillati</taxon>
        <taxon>Bacillota</taxon>
        <taxon>Bacilli</taxon>
        <taxon>Bacillales</taxon>
        <taxon>Bacillaceae</taxon>
        <taxon>Lysinibacillus</taxon>
    </lineage>
</organism>
<dbReference type="SMART" id="SM00304">
    <property type="entry name" value="HAMP"/>
    <property type="match status" value="1"/>
</dbReference>
<protein>
    <recommendedName>
        <fullName evidence="3">histidine kinase</fullName>
        <ecNumber evidence="3">2.7.13.3</ecNumber>
    </recommendedName>
</protein>
<dbReference type="SMART" id="SM00388">
    <property type="entry name" value="HisKA"/>
    <property type="match status" value="1"/>
</dbReference>
<dbReference type="EMBL" id="BMJT01000015">
    <property type="protein sequence ID" value="GGG33598.1"/>
    <property type="molecule type" value="Genomic_DNA"/>
</dbReference>
<evidence type="ECO:0000259" key="15">
    <source>
        <dbReference type="PROSITE" id="PS50109"/>
    </source>
</evidence>
<dbReference type="Gene3D" id="6.10.340.10">
    <property type="match status" value="1"/>
</dbReference>
<dbReference type="GO" id="GO:0000155">
    <property type="term" value="F:phosphorelay sensor kinase activity"/>
    <property type="evidence" value="ECO:0007669"/>
    <property type="project" value="InterPro"/>
</dbReference>
<keyword evidence="10" id="KW-0067">ATP-binding</keyword>
<evidence type="ECO:0000256" key="10">
    <source>
        <dbReference type="ARBA" id="ARBA00022840"/>
    </source>
</evidence>
<dbReference type="InterPro" id="IPR005467">
    <property type="entry name" value="His_kinase_dom"/>
</dbReference>
<evidence type="ECO:0000256" key="6">
    <source>
        <dbReference type="ARBA" id="ARBA00022679"/>
    </source>
</evidence>
<dbReference type="Gene3D" id="1.10.287.130">
    <property type="match status" value="1"/>
</dbReference>
<keyword evidence="5" id="KW-0597">Phosphoprotein</keyword>
<evidence type="ECO:0000256" key="11">
    <source>
        <dbReference type="ARBA" id="ARBA00022989"/>
    </source>
</evidence>
<reference evidence="17" key="1">
    <citation type="journal article" date="2014" name="Int. J. Syst. Evol. Microbiol.">
        <title>Complete genome sequence of Corynebacterium casei LMG S-19264T (=DSM 44701T), isolated from a smear-ripened cheese.</title>
        <authorList>
            <consortium name="US DOE Joint Genome Institute (JGI-PGF)"/>
            <person name="Walter F."/>
            <person name="Albersmeier A."/>
            <person name="Kalinowski J."/>
            <person name="Ruckert C."/>
        </authorList>
    </citation>
    <scope>NUCLEOTIDE SEQUENCE</scope>
    <source>
        <strain evidence="17">CGMCC 1.15760</strain>
    </source>
</reference>
<proteinExistence type="predicted"/>
<keyword evidence="13 14" id="KW-0472">Membrane</keyword>
<feature type="domain" description="Histidine kinase" evidence="15">
    <location>
        <begin position="148"/>
        <end position="364"/>
    </location>
</feature>
<dbReference type="Pfam" id="PF02518">
    <property type="entry name" value="HATPase_c"/>
    <property type="match status" value="1"/>
</dbReference>
<evidence type="ECO:0000256" key="3">
    <source>
        <dbReference type="ARBA" id="ARBA00012438"/>
    </source>
</evidence>
<evidence type="ECO:0000259" key="16">
    <source>
        <dbReference type="PROSITE" id="PS50885"/>
    </source>
</evidence>
<keyword evidence="8" id="KW-0547">Nucleotide-binding</keyword>
<evidence type="ECO:0000313" key="18">
    <source>
        <dbReference type="Proteomes" id="UP000616608"/>
    </source>
</evidence>
<evidence type="ECO:0000256" key="8">
    <source>
        <dbReference type="ARBA" id="ARBA00022741"/>
    </source>
</evidence>
<dbReference type="InterPro" id="IPR003661">
    <property type="entry name" value="HisK_dim/P_dom"/>
</dbReference>
<keyword evidence="11 14" id="KW-1133">Transmembrane helix</keyword>
<dbReference type="Gene3D" id="3.30.565.10">
    <property type="entry name" value="Histidine kinase-like ATPase, C-terminal domain"/>
    <property type="match status" value="1"/>
</dbReference>
<dbReference type="GO" id="GO:0005886">
    <property type="term" value="C:plasma membrane"/>
    <property type="evidence" value="ECO:0007669"/>
    <property type="project" value="UniProtKB-SubCell"/>
</dbReference>
<keyword evidence="4" id="KW-1003">Cell membrane</keyword>
<keyword evidence="6" id="KW-0808">Transferase</keyword>
<dbReference type="Proteomes" id="UP000616608">
    <property type="component" value="Unassembled WGS sequence"/>
</dbReference>
<evidence type="ECO:0000256" key="14">
    <source>
        <dbReference type="SAM" id="Phobius"/>
    </source>
</evidence>
<dbReference type="InterPro" id="IPR003660">
    <property type="entry name" value="HAMP_dom"/>
</dbReference>
<dbReference type="AlphaFoldDB" id="A0A917LJX8"/>
<dbReference type="PROSITE" id="PS50109">
    <property type="entry name" value="HIS_KIN"/>
    <property type="match status" value="1"/>
</dbReference>
<dbReference type="InterPro" id="IPR036097">
    <property type="entry name" value="HisK_dim/P_sf"/>
</dbReference>
<keyword evidence="18" id="KW-1185">Reference proteome</keyword>
<dbReference type="RefSeq" id="WP_188615925.1">
    <property type="nucleotide sequence ID" value="NZ_BMJT01000015.1"/>
</dbReference>
<dbReference type="InterPro" id="IPR050398">
    <property type="entry name" value="HssS/ArlS-like"/>
</dbReference>
<feature type="transmembrane region" description="Helical" evidence="14">
    <location>
        <begin position="12"/>
        <end position="38"/>
    </location>
</feature>
<reference evidence="17" key="2">
    <citation type="submission" date="2020-09" db="EMBL/GenBank/DDBJ databases">
        <authorList>
            <person name="Sun Q."/>
            <person name="Zhou Y."/>
        </authorList>
    </citation>
    <scope>NUCLEOTIDE SEQUENCE</scope>
    <source>
        <strain evidence="17">CGMCC 1.15760</strain>
    </source>
</reference>
<evidence type="ECO:0000313" key="17">
    <source>
        <dbReference type="EMBL" id="GGG33598.1"/>
    </source>
</evidence>
<dbReference type="GO" id="GO:0005524">
    <property type="term" value="F:ATP binding"/>
    <property type="evidence" value="ECO:0007669"/>
    <property type="project" value="UniProtKB-KW"/>
</dbReference>
<dbReference type="CDD" id="cd06225">
    <property type="entry name" value="HAMP"/>
    <property type="match status" value="1"/>
</dbReference>
<dbReference type="PROSITE" id="PS50885">
    <property type="entry name" value="HAMP"/>
    <property type="match status" value="1"/>
</dbReference>
<comment type="subcellular location">
    <subcellularLocation>
        <location evidence="2">Cell membrane</location>
        <topology evidence="2">Multi-pass membrane protein</topology>
    </subcellularLocation>
</comment>
<dbReference type="SUPFAM" id="SSF55874">
    <property type="entry name" value="ATPase domain of HSP90 chaperone/DNA topoisomerase II/histidine kinase"/>
    <property type="match status" value="1"/>
</dbReference>
<keyword evidence="7 14" id="KW-0812">Transmembrane</keyword>
<evidence type="ECO:0000256" key="2">
    <source>
        <dbReference type="ARBA" id="ARBA00004651"/>
    </source>
</evidence>
<evidence type="ECO:0000256" key="7">
    <source>
        <dbReference type="ARBA" id="ARBA00022692"/>
    </source>
</evidence>
<dbReference type="PRINTS" id="PR00344">
    <property type="entry name" value="BCTRLSENSOR"/>
</dbReference>
<dbReference type="Pfam" id="PF00512">
    <property type="entry name" value="HisKA"/>
    <property type="match status" value="1"/>
</dbReference>
<evidence type="ECO:0000256" key="5">
    <source>
        <dbReference type="ARBA" id="ARBA00022553"/>
    </source>
</evidence>
<feature type="transmembrane region" description="Helical" evidence="14">
    <location>
        <begin position="58"/>
        <end position="79"/>
    </location>
</feature>
<dbReference type="CDD" id="cd00082">
    <property type="entry name" value="HisKA"/>
    <property type="match status" value="1"/>
</dbReference>
<dbReference type="EC" id="2.7.13.3" evidence="3"/>
<name>A0A917LJX8_9BACI</name>
<dbReference type="InterPro" id="IPR004358">
    <property type="entry name" value="Sig_transdc_His_kin-like_C"/>
</dbReference>
<accession>A0A917LJX8</accession>
<feature type="domain" description="HAMP" evidence="16">
    <location>
        <begin position="81"/>
        <end position="133"/>
    </location>
</feature>
<gene>
    <name evidence="17" type="primary">vanS</name>
    <name evidence="17" type="ORF">GCM10007425_30390</name>
</gene>
<evidence type="ECO:0000256" key="12">
    <source>
        <dbReference type="ARBA" id="ARBA00023012"/>
    </source>
</evidence>
<dbReference type="FunFam" id="3.30.565.10:FF:000013">
    <property type="entry name" value="Two-component sensor histidine kinase"/>
    <property type="match status" value="1"/>
</dbReference>
<evidence type="ECO:0000256" key="1">
    <source>
        <dbReference type="ARBA" id="ARBA00000085"/>
    </source>
</evidence>
<dbReference type="SUPFAM" id="SSF47384">
    <property type="entry name" value="Homodimeric domain of signal transducing histidine kinase"/>
    <property type="match status" value="1"/>
</dbReference>
<dbReference type="SMART" id="SM00387">
    <property type="entry name" value="HATPase_c"/>
    <property type="match status" value="1"/>
</dbReference>
<dbReference type="PANTHER" id="PTHR45528">
    <property type="entry name" value="SENSOR HISTIDINE KINASE CPXA"/>
    <property type="match status" value="1"/>
</dbReference>
<evidence type="ECO:0000256" key="9">
    <source>
        <dbReference type="ARBA" id="ARBA00022777"/>
    </source>
</evidence>
<sequence length="366" mass="41972">MIKLRKSFRMQMIGWFGVSLLLSGVVTWCVFLSLRWYYRKYVKWEDSLASIRLFMREIGEINVFLLLFIPLAFVIFFLLTKKYTAYFQQISQGIHHLANGDFTHQVILDKEDEFGEIATDINRASSMLQAAIARGDFSESSKNELVVNLAHDLRTPLTSVLGYLHLLQSDHHLTPKQQQHYLHIAHTKAERLERLIDTLFEVTRLNYGLLPLKKTTFDVGHLLLQLADEMYPIVEQAHLTIRTAINDPLLVHADGELLARVFENLLTNACRYGVDGQFIDITTQQHAETVEIAIINYGAVITERDLPHLFDMYYTADQARTTVENSSGIGLFIAKNIIEQHDGTIDVSSTIKETRFTIQLPRYAQA</sequence>
<dbReference type="Pfam" id="PF00672">
    <property type="entry name" value="HAMP"/>
    <property type="match status" value="1"/>
</dbReference>
<keyword evidence="12" id="KW-0902">Two-component regulatory system</keyword>
<dbReference type="PANTHER" id="PTHR45528:SF1">
    <property type="entry name" value="SENSOR HISTIDINE KINASE CPXA"/>
    <property type="match status" value="1"/>
</dbReference>
<comment type="catalytic activity">
    <reaction evidence="1">
        <text>ATP + protein L-histidine = ADP + protein N-phospho-L-histidine.</text>
        <dbReference type="EC" id="2.7.13.3"/>
    </reaction>
</comment>